<gene>
    <name evidence="2" type="ORF">GCM10025862_23280</name>
</gene>
<keyword evidence="3" id="KW-1185">Reference proteome</keyword>
<evidence type="ECO:0000256" key="1">
    <source>
        <dbReference type="SAM" id="MobiDB-lite"/>
    </source>
</evidence>
<dbReference type="Gene3D" id="3.20.20.10">
    <property type="entry name" value="Alanine racemase"/>
    <property type="match status" value="1"/>
</dbReference>
<dbReference type="InterPro" id="IPR029066">
    <property type="entry name" value="PLP-binding_barrel"/>
</dbReference>
<feature type="region of interest" description="Disordered" evidence="1">
    <location>
        <begin position="102"/>
        <end position="137"/>
    </location>
</feature>
<name>A0ABQ6HPM4_9MICO</name>
<accession>A0ABQ6HPM4</accession>
<evidence type="ECO:0000313" key="2">
    <source>
        <dbReference type="EMBL" id="GMA20307.1"/>
    </source>
</evidence>
<reference evidence="3" key="1">
    <citation type="journal article" date="2019" name="Int. J. Syst. Evol. Microbiol.">
        <title>The Global Catalogue of Microorganisms (GCM) 10K type strain sequencing project: providing services to taxonomists for standard genome sequencing and annotation.</title>
        <authorList>
            <consortium name="The Broad Institute Genomics Platform"/>
            <consortium name="The Broad Institute Genome Sequencing Center for Infectious Disease"/>
            <person name="Wu L."/>
            <person name="Ma J."/>
        </authorList>
    </citation>
    <scope>NUCLEOTIDE SEQUENCE [LARGE SCALE GENOMIC DNA]</scope>
    <source>
        <strain evidence="3">NBRC 105830</strain>
    </source>
</reference>
<dbReference type="Gene3D" id="2.40.37.10">
    <property type="entry name" value="Lyase, Ornithine Decarboxylase, Chain A, domain 1"/>
    <property type="match status" value="1"/>
</dbReference>
<protein>
    <submittedName>
        <fullName evidence="2">Uncharacterized protein</fullName>
    </submittedName>
</protein>
<proteinExistence type="predicted"/>
<dbReference type="InterPro" id="IPR009006">
    <property type="entry name" value="Ala_racemase/Decarboxylase_C"/>
</dbReference>
<dbReference type="EMBL" id="BSUJ01000001">
    <property type="protein sequence ID" value="GMA20307.1"/>
    <property type="molecule type" value="Genomic_DNA"/>
</dbReference>
<evidence type="ECO:0000313" key="3">
    <source>
        <dbReference type="Proteomes" id="UP001157109"/>
    </source>
</evidence>
<comment type="caution">
    <text evidence="2">The sequence shown here is derived from an EMBL/GenBank/DDBJ whole genome shotgun (WGS) entry which is preliminary data.</text>
</comment>
<organism evidence="2 3">
    <name type="scientific">Arsenicicoccus piscis</name>
    <dbReference type="NCBI Taxonomy" id="673954"/>
    <lineage>
        <taxon>Bacteria</taxon>
        <taxon>Bacillati</taxon>
        <taxon>Actinomycetota</taxon>
        <taxon>Actinomycetes</taxon>
        <taxon>Micrococcales</taxon>
        <taxon>Intrasporangiaceae</taxon>
        <taxon>Arsenicicoccus</taxon>
    </lineage>
</organism>
<sequence>MHAHEAGALHSDGYSAAPDWLPWPTDLNALEPELWPRHTTRDADGALSLGGVDVRDLAKEFGTPAYILDEDDFRWRAKEFKRAYDAAFAPVCGGGCLLRREGVPHDPGGALAGRGRAEPRRLHGRRARRRDPRGHAG</sequence>
<feature type="compositionally biased region" description="Basic residues" evidence="1">
    <location>
        <begin position="122"/>
        <end position="137"/>
    </location>
</feature>
<dbReference type="Proteomes" id="UP001157109">
    <property type="component" value="Unassembled WGS sequence"/>
</dbReference>